<evidence type="ECO:0000259" key="1">
    <source>
        <dbReference type="PROSITE" id="PS51819"/>
    </source>
</evidence>
<dbReference type="InterPro" id="IPR037523">
    <property type="entry name" value="VOC_core"/>
</dbReference>
<dbReference type="PROSITE" id="PS51819">
    <property type="entry name" value="VOC"/>
    <property type="match status" value="1"/>
</dbReference>
<name>A0A5B8A5S2_9BACT</name>
<dbReference type="InterPro" id="IPR004360">
    <property type="entry name" value="Glyas_Fos-R_dOase_dom"/>
</dbReference>
<protein>
    <submittedName>
        <fullName evidence="2">VOC family protein</fullName>
    </submittedName>
</protein>
<reference evidence="2 3" key="1">
    <citation type="submission" date="2019-06" db="EMBL/GenBank/DDBJ databases">
        <authorList>
            <person name="Srinivasan S."/>
        </authorList>
    </citation>
    <scope>NUCLEOTIDE SEQUENCE [LARGE SCALE GENOMIC DNA]</scope>
    <source>
        <strain evidence="2 3">17J68-5</strain>
    </source>
</reference>
<dbReference type="Proteomes" id="UP000305398">
    <property type="component" value="Chromosome"/>
</dbReference>
<dbReference type="OrthoDB" id="9804907at2"/>
<dbReference type="SUPFAM" id="SSF54593">
    <property type="entry name" value="Glyoxalase/Bleomycin resistance protein/Dihydroxybiphenyl dioxygenase"/>
    <property type="match status" value="1"/>
</dbReference>
<accession>A0A5B8A5S2</accession>
<proteinExistence type="predicted"/>
<gene>
    <name evidence="2" type="ORF">FHG12_14740</name>
</gene>
<keyword evidence="3" id="KW-1185">Reference proteome</keyword>
<evidence type="ECO:0000313" key="3">
    <source>
        <dbReference type="Proteomes" id="UP000305398"/>
    </source>
</evidence>
<feature type="domain" description="VOC" evidence="1">
    <location>
        <begin position="5"/>
        <end position="127"/>
    </location>
</feature>
<dbReference type="AlphaFoldDB" id="A0A5B8A5S2"/>
<sequence>MLTGAPVTMLLPVMNLTRARDFYEQKLGLQPLGLKLDGKFEYACGGSTGATLALFPKPEGTKAEHTALSFQVRDIAAAIRELEEKGVQFEDYDYPDLKTKDHVCVLGSEKAAWFKDTEGNYLCIHQDIA</sequence>
<dbReference type="Gene3D" id="3.10.180.10">
    <property type="entry name" value="2,3-Dihydroxybiphenyl 1,2-Dioxygenase, domain 1"/>
    <property type="match status" value="1"/>
</dbReference>
<dbReference type="Pfam" id="PF00903">
    <property type="entry name" value="Glyoxalase"/>
    <property type="match status" value="1"/>
</dbReference>
<dbReference type="EMBL" id="CP040896">
    <property type="protein sequence ID" value="QDA62597.1"/>
    <property type="molecule type" value="Genomic_DNA"/>
</dbReference>
<dbReference type="InterPro" id="IPR029068">
    <property type="entry name" value="Glyas_Bleomycin-R_OHBP_Dase"/>
</dbReference>
<evidence type="ECO:0000313" key="2">
    <source>
        <dbReference type="EMBL" id="QDA62597.1"/>
    </source>
</evidence>
<dbReference type="KEGG" id="hyj:FHG12_14740"/>
<organism evidence="2 3">
    <name type="scientific">Hymenobacter jejuensis</name>
    <dbReference type="NCBI Taxonomy" id="2502781"/>
    <lineage>
        <taxon>Bacteria</taxon>
        <taxon>Pseudomonadati</taxon>
        <taxon>Bacteroidota</taxon>
        <taxon>Cytophagia</taxon>
        <taxon>Cytophagales</taxon>
        <taxon>Hymenobacteraceae</taxon>
        <taxon>Hymenobacter</taxon>
    </lineage>
</organism>